<accession>A0A929MUF1</accession>
<evidence type="ECO:0000313" key="3">
    <source>
        <dbReference type="Proteomes" id="UP000757900"/>
    </source>
</evidence>
<dbReference type="EMBL" id="JABZFV010000235">
    <property type="protein sequence ID" value="MBF0935444.1"/>
    <property type="molecule type" value="Genomic_DNA"/>
</dbReference>
<proteinExistence type="predicted"/>
<dbReference type="AlphaFoldDB" id="A0A929MUF1"/>
<dbReference type="PANTHER" id="PTHR22916">
    <property type="entry name" value="GLYCOSYLTRANSFERASE"/>
    <property type="match status" value="1"/>
</dbReference>
<evidence type="ECO:0000313" key="2">
    <source>
        <dbReference type="EMBL" id="MBF0935444.1"/>
    </source>
</evidence>
<gene>
    <name evidence="2" type="ORF">HXK00_07390</name>
</gene>
<dbReference type="InterPro" id="IPR029044">
    <property type="entry name" value="Nucleotide-diphossugar_trans"/>
</dbReference>
<sequence length="330" mass="37850">MEKLLTVVMPSYNAAGYLPETVPTILASRHLDQIELLIVNDGSKDETSTIGHQFAADYPQVVRVIDKENGGHGSTVNAGIEAARGKYFKVVDADDWVDTQAFDALLDYLAGVDDDLVVSPYTKVYVDSNQEELHHEFQGVTPEHHYTFDELLNITQHTLGMHTMTIKSSILRDNAVRLGEKMFYVDMEYITYPMPYIETVSLFDAPIYRYRLGSVGQSVSLESYLKNRVMHQNVIYRLVSFYQTGKLKGIRAQVVKAQIQRMINLQVRLYLMLPDTRQGKKELLAFEATLAPDFKREAPSKLVYVLRLSHYRLFGLLRHYLKRFKNTRTN</sequence>
<dbReference type="Pfam" id="PF00535">
    <property type="entry name" value="Glycos_transf_2"/>
    <property type="match status" value="1"/>
</dbReference>
<dbReference type="Proteomes" id="UP000757900">
    <property type="component" value="Unassembled WGS sequence"/>
</dbReference>
<comment type="caution">
    <text evidence="2">The sequence shown here is derived from an EMBL/GenBank/DDBJ whole genome shotgun (WGS) entry which is preliminary data.</text>
</comment>
<dbReference type="CDD" id="cd00761">
    <property type="entry name" value="Glyco_tranf_GTA_type"/>
    <property type="match status" value="1"/>
</dbReference>
<reference evidence="2" key="1">
    <citation type="submission" date="2020-04" db="EMBL/GenBank/DDBJ databases">
        <title>Deep metagenomics examines the oral microbiome during advanced dental caries in children, revealing novel taxa and co-occurrences with host molecules.</title>
        <authorList>
            <person name="Baker J.L."/>
            <person name="Morton J.T."/>
            <person name="Dinis M."/>
            <person name="Alvarez R."/>
            <person name="Tran N.C."/>
            <person name="Knight R."/>
            <person name="Edlund A."/>
        </authorList>
    </citation>
    <scope>NUCLEOTIDE SEQUENCE</scope>
    <source>
        <strain evidence="2">JCVI_23_bin.16</strain>
    </source>
</reference>
<name>A0A929MUF1_ABIDE</name>
<dbReference type="SUPFAM" id="SSF53448">
    <property type="entry name" value="Nucleotide-diphospho-sugar transferases"/>
    <property type="match status" value="1"/>
</dbReference>
<dbReference type="PANTHER" id="PTHR22916:SF3">
    <property type="entry name" value="UDP-GLCNAC:BETAGAL BETA-1,3-N-ACETYLGLUCOSAMINYLTRANSFERASE-LIKE PROTEIN 1"/>
    <property type="match status" value="1"/>
</dbReference>
<protein>
    <submittedName>
        <fullName evidence="2">Glycosyltransferase family 2 protein</fullName>
    </submittedName>
</protein>
<evidence type="ECO:0000259" key="1">
    <source>
        <dbReference type="Pfam" id="PF00535"/>
    </source>
</evidence>
<feature type="domain" description="Glycosyltransferase 2-like" evidence="1">
    <location>
        <begin position="6"/>
        <end position="158"/>
    </location>
</feature>
<dbReference type="InterPro" id="IPR001173">
    <property type="entry name" value="Glyco_trans_2-like"/>
</dbReference>
<dbReference type="Gene3D" id="3.90.550.10">
    <property type="entry name" value="Spore Coat Polysaccharide Biosynthesis Protein SpsA, Chain A"/>
    <property type="match status" value="1"/>
</dbReference>
<dbReference type="GO" id="GO:0016758">
    <property type="term" value="F:hexosyltransferase activity"/>
    <property type="evidence" value="ECO:0007669"/>
    <property type="project" value="UniProtKB-ARBA"/>
</dbReference>
<organism evidence="2 3">
    <name type="scientific">Abiotrophia defectiva</name>
    <name type="common">Streptococcus defectivus</name>
    <dbReference type="NCBI Taxonomy" id="46125"/>
    <lineage>
        <taxon>Bacteria</taxon>
        <taxon>Bacillati</taxon>
        <taxon>Bacillota</taxon>
        <taxon>Bacilli</taxon>
        <taxon>Lactobacillales</taxon>
        <taxon>Aerococcaceae</taxon>
        <taxon>Abiotrophia</taxon>
    </lineage>
</organism>